<evidence type="ECO:0000313" key="3">
    <source>
        <dbReference type="Proteomes" id="UP000595895"/>
    </source>
</evidence>
<feature type="transmembrane region" description="Helical" evidence="1">
    <location>
        <begin position="428"/>
        <end position="446"/>
    </location>
</feature>
<name>A0A7T7S197_9ACTO</name>
<feature type="transmembrane region" description="Helical" evidence="1">
    <location>
        <begin position="21"/>
        <end position="42"/>
    </location>
</feature>
<feature type="transmembrane region" description="Helical" evidence="1">
    <location>
        <begin position="112"/>
        <end position="133"/>
    </location>
</feature>
<keyword evidence="3" id="KW-1185">Reference proteome</keyword>
<keyword evidence="1" id="KW-1133">Transmembrane helix</keyword>
<evidence type="ECO:0008006" key="4">
    <source>
        <dbReference type="Google" id="ProtNLM"/>
    </source>
</evidence>
<proteinExistence type="predicted"/>
<organism evidence="2 3">
    <name type="scientific">Actinomyces weissii</name>
    <dbReference type="NCBI Taxonomy" id="675090"/>
    <lineage>
        <taxon>Bacteria</taxon>
        <taxon>Bacillati</taxon>
        <taxon>Actinomycetota</taxon>
        <taxon>Actinomycetes</taxon>
        <taxon>Actinomycetales</taxon>
        <taxon>Actinomycetaceae</taxon>
        <taxon>Actinomyces</taxon>
    </lineage>
</organism>
<sequence length="457" mass="48344">MTRTSPLDTSGSRHRPWPRALQVLAVWGAATALSFLVLRLGAQDTPATPWGGAAPTWLEHMAFWDAGWYERVLVEGYPGTLPEGPGGQVQANAWAFMPLLPYLCLPLMTLGLPFYAAGALVATLASGAAAIVLDRWLAPRAGQETSLWAVGLLWASPCAPVLQTPYAESLGLLLVSGTLLLAERGRYLTALPVALLATFSRPVGVPLSATLGLWWAWRVLSTGAVPLPAALARLRSPLAAWLPTAGGPVPAASSGSTADAAPGLGSPSSTLLRVGSCSAPDTPARPTCAAVRPHGLLGLSLATGCAALSWPLLAALATGRADAYTATETAWRGQHLTPFLPWLERSGYFVGPHLGPLLLAAGLLLMLLALTSPALRGLGPAAWWWCVGYLLYLLTFFDPTTSLLRLLLPLAPAAWALACTVRPRRRRLALLLLALVGQLFWVSWVWDLGSVTIQWVP</sequence>
<reference evidence="2 3" key="1">
    <citation type="submission" date="2020-12" db="EMBL/GenBank/DDBJ databases">
        <authorList>
            <person name="Zhou J."/>
        </authorList>
    </citation>
    <scope>NUCLEOTIDE SEQUENCE [LARGE SCALE GENOMIC DNA]</scope>
    <source>
        <strain evidence="2 3">CCUG 61299</strain>
    </source>
</reference>
<gene>
    <name evidence="2" type="ORF">JG540_08195</name>
</gene>
<dbReference type="Proteomes" id="UP000595895">
    <property type="component" value="Chromosome"/>
</dbReference>
<dbReference type="EMBL" id="CP066802">
    <property type="protein sequence ID" value="QQM67018.1"/>
    <property type="molecule type" value="Genomic_DNA"/>
</dbReference>
<keyword evidence="1" id="KW-0812">Transmembrane</keyword>
<protein>
    <recommendedName>
        <fullName evidence="4">Integral membrane protein</fullName>
    </recommendedName>
</protein>
<keyword evidence="1" id="KW-0472">Membrane</keyword>
<dbReference type="AlphaFoldDB" id="A0A7T7S197"/>
<feature type="transmembrane region" description="Helical" evidence="1">
    <location>
        <begin position="403"/>
        <end position="421"/>
    </location>
</feature>
<feature type="transmembrane region" description="Helical" evidence="1">
    <location>
        <begin position="295"/>
        <end position="317"/>
    </location>
</feature>
<dbReference type="RefSeq" id="WP_200275252.1">
    <property type="nucleotide sequence ID" value="NZ_CP066802.1"/>
</dbReference>
<accession>A0A7T7S197</accession>
<evidence type="ECO:0000256" key="1">
    <source>
        <dbReference type="SAM" id="Phobius"/>
    </source>
</evidence>
<dbReference type="KEGG" id="awe:JG540_08195"/>
<feature type="transmembrane region" description="Helical" evidence="1">
    <location>
        <begin position="377"/>
        <end position="397"/>
    </location>
</feature>
<evidence type="ECO:0000313" key="2">
    <source>
        <dbReference type="EMBL" id="QQM67018.1"/>
    </source>
</evidence>
<feature type="transmembrane region" description="Helical" evidence="1">
    <location>
        <begin position="348"/>
        <end position="370"/>
    </location>
</feature>